<sequence length="79" mass="8530">MISGYSQAGRFNEALEPFGKLESLGVHTDEVTMVVVLTASSGPGAWILAKELQIELDLSSYSLSSKTSRYAHSGRIRLA</sequence>
<feature type="non-terminal residue" evidence="1">
    <location>
        <position position="79"/>
    </location>
</feature>
<gene>
    <name evidence="1" type="ORF">CISIN_1g0392752mg</name>
</gene>
<organism evidence="1 2">
    <name type="scientific">Citrus sinensis</name>
    <name type="common">Sweet orange</name>
    <name type="synonym">Citrus aurantium var. sinensis</name>
    <dbReference type="NCBI Taxonomy" id="2711"/>
    <lineage>
        <taxon>Eukaryota</taxon>
        <taxon>Viridiplantae</taxon>
        <taxon>Streptophyta</taxon>
        <taxon>Embryophyta</taxon>
        <taxon>Tracheophyta</taxon>
        <taxon>Spermatophyta</taxon>
        <taxon>Magnoliopsida</taxon>
        <taxon>eudicotyledons</taxon>
        <taxon>Gunneridae</taxon>
        <taxon>Pentapetalae</taxon>
        <taxon>rosids</taxon>
        <taxon>malvids</taxon>
        <taxon>Sapindales</taxon>
        <taxon>Rutaceae</taxon>
        <taxon>Aurantioideae</taxon>
        <taxon>Citrus</taxon>
    </lineage>
</organism>
<evidence type="ECO:0000313" key="2">
    <source>
        <dbReference type="Proteomes" id="UP000027120"/>
    </source>
</evidence>
<name>A0A067EKK2_CITSI</name>
<protein>
    <recommendedName>
        <fullName evidence="3">DYW domain-containing protein</fullName>
    </recommendedName>
</protein>
<evidence type="ECO:0000313" key="1">
    <source>
        <dbReference type="EMBL" id="KDO51707.1"/>
    </source>
</evidence>
<keyword evidence="2" id="KW-1185">Reference proteome</keyword>
<evidence type="ECO:0008006" key="3">
    <source>
        <dbReference type="Google" id="ProtNLM"/>
    </source>
</evidence>
<dbReference type="Proteomes" id="UP000027120">
    <property type="component" value="Unassembled WGS sequence"/>
</dbReference>
<proteinExistence type="predicted"/>
<dbReference type="Gene3D" id="1.25.40.10">
    <property type="entry name" value="Tetratricopeptide repeat domain"/>
    <property type="match status" value="1"/>
</dbReference>
<dbReference type="InterPro" id="IPR011990">
    <property type="entry name" value="TPR-like_helical_dom_sf"/>
</dbReference>
<accession>A0A067EKK2</accession>
<reference evidence="1 2" key="1">
    <citation type="submission" date="2014-04" db="EMBL/GenBank/DDBJ databases">
        <authorList>
            <consortium name="International Citrus Genome Consortium"/>
            <person name="Gmitter F."/>
            <person name="Chen C."/>
            <person name="Farmerie W."/>
            <person name="Harkins T."/>
            <person name="Desany B."/>
            <person name="Mohiuddin M."/>
            <person name="Kodira C."/>
            <person name="Borodovsky M."/>
            <person name="Lomsadze A."/>
            <person name="Burns P."/>
            <person name="Jenkins J."/>
            <person name="Prochnik S."/>
            <person name="Shu S."/>
            <person name="Chapman J."/>
            <person name="Pitluck S."/>
            <person name="Schmutz J."/>
            <person name="Rokhsar D."/>
        </authorList>
    </citation>
    <scope>NUCLEOTIDE SEQUENCE</scope>
</reference>
<dbReference type="AlphaFoldDB" id="A0A067EKK2"/>
<dbReference type="EMBL" id="KK785049">
    <property type="protein sequence ID" value="KDO51707.1"/>
    <property type="molecule type" value="Genomic_DNA"/>
</dbReference>